<keyword evidence="2" id="KW-0732">Signal</keyword>
<dbReference type="Gene3D" id="3.40.50.1820">
    <property type="entry name" value="alpha/beta hydrolase"/>
    <property type="match status" value="2"/>
</dbReference>
<dbReference type="InterPro" id="IPR029058">
    <property type="entry name" value="AB_hydrolase_fold"/>
</dbReference>
<dbReference type="SUPFAM" id="SSF53474">
    <property type="entry name" value="alpha/beta-Hydrolases"/>
    <property type="match status" value="1"/>
</dbReference>
<accession>A0AAJ0GC56</accession>
<feature type="region of interest" description="Disordered" evidence="1">
    <location>
        <begin position="568"/>
        <end position="618"/>
    </location>
</feature>
<feature type="compositionally biased region" description="Basic and acidic residues" evidence="1">
    <location>
        <begin position="592"/>
        <end position="603"/>
    </location>
</feature>
<evidence type="ECO:0000313" key="4">
    <source>
        <dbReference type="Proteomes" id="UP001271007"/>
    </source>
</evidence>
<feature type="compositionally biased region" description="Pro residues" evidence="1">
    <location>
        <begin position="512"/>
        <end position="526"/>
    </location>
</feature>
<dbReference type="AlphaFoldDB" id="A0AAJ0GC56"/>
<proteinExistence type="predicted"/>
<reference evidence="3" key="1">
    <citation type="submission" date="2023-04" db="EMBL/GenBank/DDBJ databases">
        <title>Black Yeasts Isolated from many extreme environments.</title>
        <authorList>
            <person name="Coleine C."/>
            <person name="Stajich J.E."/>
            <person name="Selbmann L."/>
        </authorList>
    </citation>
    <scope>NUCLEOTIDE SEQUENCE</scope>
    <source>
        <strain evidence="3">CCFEE 5312</strain>
    </source>
</reference>
<evidence type="ECO:0000256" key="1">
    <source>
        <dbReference type="SAM" id="MobiDB-lite"/>
    </source>
</evidence>
<feature type="compositionally biased region" description="Low complexity" evidence="1">
    <location>
        <begin position="502"/>
        <end position="511"/>
    </location>
</feature>
<keyword evidence="4" id="KW-1185">Reference proteome</keyword>
<dbReference type="GO" id="GO:0016042">
    <property type="term" value="P:lipid catabolic process"/>
    <property type="evidence" value="ECO:0007669"/>
    <property type="project" value="InterPro"/>
</dbReference>
<evidence type="ECO:0000313" key="3">
    <source>
        <dbReference type="EMBL" id="KAK3053388.1"/>
    </source>
</evidence>
<organism evidence="3 4">
    <name type="scientific">Extremus antarcticus</name>
    <dbReference type="NCBI Taxonomy" id="702011"/>
    <lineage>
        <taxon>Eukaryota</taxon>
        <taxon>Fungi</taxon>
        <taxon>Dikarya</taxon>
        <taxon>Ascomycota</taxon>
        <taxon>Pezizomycotina</taxon>
        <taxon>Dothideomycetes</taxon>
        <taxon>Dothideomycetidae</taxon>
        <taxon>Mycosphaerellales</taxon>
        <taxon>Extremaceae</taxon>
        <taxon>Extremus</taxon>
    </lineage>
</organism>
<protein>
    <submittedName>
        <fullName evidence="3">Uncharacterized protein</fullName>
    </submittedName>
</protein>
<dbReference type="PANTHER" id="PTHR34853">
    <property type="match status" value="1"/>
</dbReference>
<dbReference type="Pfam" id="PF03583">
    <property type="entry name" value="LIP"/>
    <property type="match status" value="1"/>
</dbReference>
<dbReference type="GO" id="GO:0004806">
    <property type="term" value="F:triacylglycerol lipase activity"/>
    <property type="evidence" value="ECO:0007669"/>
    <property type="project" value="InterPro"/>
</dbReference>
<name>A0AAJ0GC56_9PEZI</name>
<feature type="region of interest" description="Disordered" evidence="1">
    <location>
        <begin position="771"/>
        <end position="790"/>
    </location>
</feature>
<evidence type="ECO:0000256" key="2">
    <source>
        <dbReference type="SAM" id="SignalP"/>
    </source>
</evidence>
<sequence length="964" mass="103199">MAISSLPVVAILLLSSLSSTFGWSRPNDISLTSIDPATYSCSPACQKLIENAITADREGIYGQIPFSDDFYATSPDFNAATSKPGDILKVQAYIHTAPTSAWQLPGGTTLYRIQYVSLGLNDAVVPATAFVAFPFAKPADGEPFRMVAFAHGTIGTTYGCAPSSSFNLYDYDTVFPLLLAGYAVVATDYAGLGNNYTRPFWDANTSNANDVIFSAVAAKNAWPSLVSREFVVVGHSQGGGAAWAAAESDSLSEDLPVELIGSVALEPGVRFADAVAYAMNVSTQPLRRITSFVYAAVDVFDSSVIPDIFTTVMIKRIQLGEKLGMCYYVEAALTGDLVAAGGLGALVLNTTLLYATLERIQEATGAGLGKKARAPMLVIQSTADQTVPYPVVQRAWDATCVAGGEAVELSIYHALDHSAAVGASAPEWLKWIAARFAGEAGPSQSHSQLPTRRAPHLSPPHPPPTCTVDSDGDSISSLRDAAHTDPTAGKIDVDSHFRLDNSPSSTTAASADPPPPTTAAESPPPFASHNFPSRYFPEPSSTDPYCALVTAGTSSASLTALAPCGPAPSFEESQAAQSSTASSVVAETKAALPRDTKDRAKDLDDGEPPPPYTEGSSPLEGFTYVMAAAGGATSILTQVQQGGPAPINTALAGSDENITLELRGTRFTLSRDELLTLPEFVLLSLFPNGLLPDGHMNSHYDGDVYPVDVSTTSRQTTVHQVPSKQPITLQHIAQVMSSDVYLSDIIYPSQYDPTSLQYMLEFFRNVAQTIPQTSDSEHQEPSAPSTMPIEPMPGNARDMLQDRAGIIVLREDLDFYAIPPRKDIEQPEMIEIKRAAGKALLSQDGIFSGLRKSEEPGTTEQHLIEMLTAGGFDHSDTWGHRAAEPNKAVICSIALARLRTDIRGETANSNAVGMAQKLLLFWRKPARRCWWEGVELDNVEGVEGKLKVWIRRVWTLEMSVIGLR</sequence>
<feature type="region of interest" description="Disordered" evidence="1">
    <location>
        <begin position="441"/>
        <end position="535"/>
    </location>
</feature>
<comment type="caution">
    <text evidence="3">The sequence shown here is derived from an EMBL/GenBank/DDBJ whole genome shotgun (WGS) entry which is preliminary data.</text>
</comment>
<gene>
    <name evidence="3" type="ORF">LTR09_005557</name>
</gene>
<feature type="chain" id="PRO_5042530174" evidence="2">
    <location>
        <begin position="23"/>
        <end position="964"/>
    </location>
</feature>
<dbReference type="PANTHER" id="PTHR34853:SF1">
    <property type="entry name" value="LIPASE 5"/>
    <property type="match status" value="1"/>
</dbReference>
<dbReference type="EMBL" id="JAWDJX010000016">
    <property type="protein sequence ID" value="KAK3053388.1"/>
    <property type="molecule type" value="Genomic_DNA"/>
</dbReference>
<dbReference type="InterPro" id="IPR005152">
    <property type="entry name" value="Lipase_secreted"/>
</dbReference>
<dbReference type="Proteomes" id="UP001271007">
    <property type="component" value="Unassembled WGS sequence"/>
</dbReference>
<feature type="signal peptide" evidence="2">
    <location>
        <begin position="1"/>
        <end position="22"/>
    </location>
</feature>
<feature type="compositionally biased region" description="Low complexity" evidence="1">
    <location>
        <begin position="569"/>
        <end position="591"/>
    </location>
</feature>